<dbReference type="GO" id="GO:0043565">
    <property type="term" value="F:sequence-specific DNA binding"/>
    <property type="evidence" value="ECO:0007669"/>
    <property type="project" value="InterPro"/>
</dbReference>
<dbReference type="PRINTS" id="PR00032">
    <property type="entry name" value="HTHARAC"/>
</dbReference>
<organism evidence="6 7">
    <name type="scientific">Paraburkholderia rhizosphaerae</name>
    <dbReference type="NCBI Taxonomy" id="480658"/>
    <lineage>
        <taxon>Bacteria</taxon>
        <taxon>Pseudomonadati</taxon>
        <taxon>Pseudomonadota</taxon>
        <taxon>Betaproteobacteria</taxon>
        <taxon>Burkholderiales</taxon>
        <taxon>Burkholderiaceae</taxon>
        <taxon>Paraburkholderia</taxon>
    </lineage>
</organism>
<keyword evidence="7" id="KW-1185">Reference proteome</keyword>
<keyword evidence="2" id="KW-0238">DNA-binding</keyword>
<reference evidence="6 7" key="1">
    <citation type="submission" date="2019-03" db="EMBL/GenBank/DDBJ databases">
        <title>Genomic Encyclopedia of Type Strains, Phase III (KMG-III): the genomes of soil and plant-associated and newly described type strains.</title>
        <authorList>
            <person name="Whitman W."/>
        </authorList>
    </citation>
    <scope>NUCLEOTIDE SEQUENCE [LARGE SCALE GENOMIC DNA]</scope>
    <source>
        <strain evidence="6 7">LMG 29544</strain>
    </source>
</reference>
<feature type="region of interest" description="Disordered" evidence="4">
    <location>
        <begin position="69"/>
        <end position="88"/>
    </location>
</feature>
<dbReference type="PANTHER" id="PTHR46796:SF7">
    <property type="entry name" value="ARAC FAMILY TRANSCRIPTIONAL REGULATOR"/>
    <property type="match status" value="1"/>
</dbReference>
<dbReference type="PANTHER" id="PTHR46796">
    <property type="entry name" value="HTH-TYPE TRANSCRIPTIONAL ACTIVATOR RHAS-RELATED"/>
    <property type="match status" value="1"/>
</dbReference>
<dbReference type="Proteomes" id="UP000295509">
    <property type="component" value="Unassembled WGS sequence"/>
</dbReference>
<feature type="domain" description="HTH araC/xylS-type" evidence="5">
    <location>
        <begin position="1"/>
        <end position="74"/>
    </location>
</feature>
<evidence type="ECO:0000313" key="6">
    <source>
        <dbReference type="EMBL" id="TDY51678.1"/>
    </source>
</evidence>
<protein>
    <submittedName>
        <fullName evidence="6">Helix-turn-helix protein</fullName>
    </submittedName>
</protein>
<evidence type="ECO:0000256" key="4">
    <source>
        <dbReference type="SAM" id="MobiDB-lite"/>
    </source>
</evidence>
<gene>
    <name evidence="6" type="ORF">BX592_107246</name>
</gene>
<dbReference type="Pfam" id="PF12833">
    <property type="entry name" value="HTH_18"/>
    <property type="match status" value="1"/>
</dbReference>
<dbReference type="SUPFAM" id="SSF46689">
    <property type="entry name" value="Homeodomain-like"/>
    <property type="match status" value="1"/>
</dbReference>
<dbReference type="PROSITE" id="PS01124">
    <property type="entry name" value="HTH_ARAC_FAMILY_2"/>
    <property type="match status" value="1"/>
</dbReference>
<evidence type="ECO:0000313" key="7">
    <source>
        <dbReference type="Proteomes" id="UP000295509"/>
    </source>
</evidence>
<comment type="caution">
    <text evidence="6">The sequence shown here is derived from an EMBL/GenBank/DDBJ whole genome shotgun (WGS) entry which is preliminary data.</text>
</comment>
<dbReference type="AlphaFoldDB" id="A0A4R8LVQ8"/>
<keyword evidence="1" id="KW-0805">Transcription regulation</keyword>
<dbReference type="InterPro" id="IPR009057">
    <property type="entry name" value="Homeodomain-like_sf"/>
</dbReference>
<dbReference type="SMART" id="SM00342">
    <property type="entry name" value="HTH_ARAC"/>
    <property type="match status" value="1"/>
</dbReference>
<evidence type="ECO:0000256" key="1">
    <source>
        <dbReference type="ARBA" id="ARBA00023015"/>
    </source>
</evidence>
<dbReference type="PROSITE" id="PS00041">
    <property type="entry name" value="HTH_ARAC_FAMILY_1"/>
    <property type="match status" value="1"/>
</dbReference>
<evidence type="ECO:0000256" key="2">
    <source>
        <dbReference type="ARBA" id="ARBA00023125"/>
    </source>
</evidence>
<dbReference type="EMBL" id="SORE01000007">
    <property type="protein sequence ID" value="TDY51678.1"/>
    <property type="molecule type" value="Genomic_DNA"/>
</dbReference>
<dbReference type="InterPro" id="IPR018062">
    <property type="entry name" value="HTH_AraC-typ_CS"/>
</dbReference>
<dbReference type="InterPro" id="IPR050204">
    <property type="entry name" value="AraC_XylS_family_regulators"/>
</dbReference>
<proteinExistence type="predicted"/>
<dbReference type="InterPro" id="IPR018060">
    <property type="entry name" value="HTH_AraC"/>
</dbReference>
<accession>A0A4R8LVQ8</accession>
<evidence type="ECO:0000256" key="3">
    <source>
        <dbReference type="ARBA" id="ARBA00023163"/>
    </source>
</evidence>
<dbReference type="InterPro" id="IPR020449">
    <property type="entry name" value="Tscrpt_reg_AraC-type_HTH"/>
</dbReference>
<keyword evidence="3" id="KW-0804">Transcription</keyword>
<evidence type="ECO:0000259" key="5">
    <source>
        <dbReference type="PROSITE" id="PS01124"/>
    </source>
</evidence>
<dbReference type="GO" id="GO:0003700">
    <property type="term" value="F:DNA-binding transcription factor activity"/>
    <property type="evidence" value="ECO:0007669"/>
    <property type="project" value="InterPro"/>
</dbReference>
<sequence>MSRSNFSDRFTASVGVPPLRYVTRWRLTVAADLLRAGKLKVMEVAQTAGYGSEAAFSRAFKAQFGYPPRDSRRLADAEASVSENPESD</sequence>
<name>A0A4R8LVQ8_9BURK</name>
<dbReference type="Gene3D" id="1.10.10.60">
    <property type="entry name" value="Homeodomain-like"/>
    <property type="match status" value="2"/>
</dbReference>